<dbReference type="AlphaFoldDB" id="A0A1X7VDI4"/>
<proteinExistence type="predicted"/>
<reference evidence="2" key="2">
    <citation type="submission" date="2017-05" db="UniProtKB">
        <authorList>
            <consortium name="EnsemblMetazoa"/>
        </authorList>
    </citation>
    <scope>IDENTIFICATION</scope>
</reference>
<evidence type="ECO:0000313" key="3">
    <source>
        <dbReference type="Proteomes" id="UP000007879"/>
    </source>
</evidence>
<accession>A0A1X7VDI4</accession>
<sequence>MADDDFADFESAQSTNTDQKEPQMIPSFTAFEIPPLDFDDDFNQDFTTPPPLSSSSSKLSTTGAPGDLFSLPPPLSALTDSIPPSLDPLPPSLDLDQLPSFADIPPPLPPVGASNDFTPLASATSTSQFVADFSSSTEVNIASSPAGNEVSTEGESVVNKIDDSFGSFNEVPATATGNENPTSNGIGDDDFANFASFSEAQFPPPPLASSDADPPVEGDGFSNFASFSDPPAALTSNTNAPLQQVPSSDDDGFSNFASFSDAAAVPEATPDEPKATPPVSEAPSTVPDSDDFDEFTSFSDNTVSQSLTSTAPPPLPPEDDFGDFGSFDSVPVAPPPAVAPPPKATAPPINNKEALAACFPSQSLNKVSDNNIKTIKDCLSSDEISNRVWSQLNDKAECTRFFFQWSTSFLKDRFYTAVRVDPMLAPAVGSKGTGLLGDIGPLPETGGGAMMIDTGSFDETPGTTLLDLSLPLSPSANEEAPGVSFDDFIGLSLNASDEGTQEQSKETTPTLWMDSELLELESESQPVPLTTPSSTTTDWLSRLTQTATSLPSTTREEDIETEQKLVETKSSVYELLVSEGSSDMGWSFTMNTTGSNEMSEPVIGKPSNSNTAIEPNTFMNNNETLGVVQELSDPQGFSKQPALVNTGPLDNIGSFFENPLSFPVVAPPANQPLVPLTVSNKQEEGSLDKGAAAATGDVNQQRAISLIKKLPQLDFMLSDKLMF</sequence>
<feature type="compositionally biased region" description="Low complexity" evidence="1">
    <location>
        <begin position="253"/>
        <end position="264"/>
    </location>
</feature>
<keyword evidence="3" id="KW-1185">Reference proteome</keyword>
<evidence type="ECO:0000256" key="1">
    <source>
        <dbReference type="SAM" id="MobiDB-lite"/>
    </source>
</evidence>
<organism evidence="2">
    <name type="scientific">Amphimedon queenslandica</name>
    <name type="common">Sponge</name>
    <dbReference type="NCBI Taxonomy" id="400682"/>
    <lineage>
        <taxon>Eukaryota</taxon>
        <taxon>Metazoa</taxon>
        <taxon>Porifera</taxon>
        <taxon>Demospongiae</taxon>
        <taxon>Heteroscleromorpha</taxon>
        <taxon>Haplosclerida</taxon>
        <taxon>Niphatidae</taxon>
        <taxon>Amphimedon</taxon>
    </lineage>
</organism>
<feature type="compositionally biased region" description="Low complexity" evidence="1">
    <location>
        <begin position="53"/>
        <end position="62"/>
    </location>
</feature>
<dbReference type="EnsemblMetazoa" id="Aqu2.1.38365_001">
    <property type="protein sequence ID" value="Aqu2.1.38365_001"/>
    <property type="gene ID" value="Aqu2.1.38365"/>
</dbReference>
<dbReference type="Proteomes" id="UP000007879">
    <property type="component" value="Unassembled WGS sequence"/>
</dbReference>
<dbReference type="KEGG" id="aqu:105316912"/>
<feature type="compositionally biased region" description="Polar residues" evidence="1">
    <location>
        <begin position="234"/>
        <end position="246"/>
    </location>
</feature>
<feature type="compositionally biased region" description="Polar residues" evidence="1">
    <location>
        <begin position="140"/>
        <end position="154"/>
    </location>
</feature>
<feature type="compositionally biased region" description="Pro residues" evidence="1">
    <location>
        <begin position="332"/>
        <end position="345"/>
    </location>
</feature>
<protein>
    <submittedName>
        <fullName evidence="2">Uncharacterized protein</fullName>
    </submittedName>
</protein>
<name>A0A1X7VDI4_AMPQE</name>
<dbReference type="InParanoid" id="A0A1X7VDI4"/>
<feature type="region of interest" description="Disordered" evidence="1">
    <location>
        <begin position="140"/>
        <end position="345"/>
    </location>
</feature>
<dbReference type="EnsemblMetazoa" id="XM_011412203.2">
    <property type="protein sequence ID" value="XP_011410505.1"/>
    <property type="gene ID" value="LOC105316912"/>
</dbReference>
<reference evidence="3" key="1">
    <citation type="journal article" date="2010" name="Nature">
        <title>The Amphimedon queenslandica genome and the evolution of animal complexity.</title>
        <authorList>
            <person name="Srivastava M."/>
            <person name="Simakov O."/>
            <person name="Chapman J."/>
            <person name="Fahey B."/>
            <person name="Gauthier M.E."/>
            <person name="Mitros T."/>
            <person name="Richards G.S."/>
            <person name="Conaco C."/>
            <person name="Dacre M."/>
            <person name="Hellsten U."/>
            <person name="Larroux C."/>
            <person name="Putnam N.H."/>
            <person name="Stanke M."/>
            <person name="Adamska M."/>
            <person name="Darling A."/>
            <person name="Degnan S.M."/>
            <person name="Oakley T.H."/>
            <person name="Plachetzki D.C."/>
            <person name="Zhai Y."/>
            <person name="Adamski M."/>
            <person name="Calcino A."/>
            <person name="Cummins S.F."/>
            <person name="Goodstein D.M."/>
            <person name="Harris C."/>
            <person name="Jackson D.J."/>
            <person name="Leys S.P."/>
            <person name="Shu S."/>
            <person name="Woodcroft B.J."/>
            <person name="Vervoort M."/>
            <person name="Kosik K.S."/>
            <person name="Manning G."/>
            <person name="Degnan B.M."/>
            <person name="Rokhsar D.S."/>
        </authorList>
    </citation>
    <scope>NUCLEOTIDE SEQUENCE [LARGE SCALE GENOMIC DNA]</scope>
</reference>
<feature type="compositionally biased region" description="Polar residues" evidence="1">
    <location>
        <begin position="301"/>
        <end position="310"/>
    </location>
</feature>
<gene>
    <name evidence="2" type="primary">105316912</name>
</gene>
<feature type="region of interest" description="Disordered" evidence="1">
    <location>
        <begin position="1"/>
        <end position="116"/>
    </location>
</feature>
<feature type="compositionally biased region" description="Polar residues" evidence="1">
    <location>
        <begin position="175"/>
        <end position="185"/>
    </location>
</feature>
<evidence type="ECO:0000313" key="2">
    <source>
        <dbReference type="EnsemblMetazoa" id="Aqu2.1.38365_001"/>
    </source>
</evidence>